<dbReference type="Proteomes" id="UP000027778">
    <property type="component" value="Unassembled WGS sequence"/>
</dbReference>
<evidence type="ECO:0000256" key="1">
    <source>
        <dbReference type="SAM" id="Phobius"/>
    </source>
</evidence>
<dbReference type="OrthoDB" id="9980036at2"/>
<evidence type="ECO:0000313" key="3">
    <source>
        <dbReference type="Proteomes" id="UP000027778"/>
    </source>
</evidence>
<keyword evidence="1" id="KW-0472">Membrane</keyword>
<comment type="caution">
    <text evidence="2">The sequence shown here is derived from an EMBL/GenBank/DDBJ whole genome shotgun (WGS) entry which is preliminary data.</text>
</comment>
<keyword evidence="1" id="KW-1133">Transmembrane helix</keyword>
<keyword evidence="1" id="KW-0812">Transmembrane</keyword>
<evidence type="ECO:0000313" key="2">
    <source>
        <dbReference type="EMBL" id="KEK25228.1"/>
    </source>
</evidence>
<name>A0A073KS59_9BACI</name>
<sequence>MNITAMSGTKIPTNFHLLGSFFIMAIMLSMRPRMMQAMLVKRKMLSKAVVMKKLGRKKISPANVIDRESKLYLLAK</sequence>
<keyword evidence="3" id="KW-1185">Reference proteome</keyword>
<protein>
    <submittedName>
        <fullName evidence="2">Uncharacterized protein</fullName>
    </submittedName>
</protein>
<dbReference type="RefSeq" id="WP_033673052.1">
    <property type="nucleotide sequence ID" value="NZ_JOTM01000002.1"/>
</dbReference>
<feature type="transmembrane region" description="Helical" evidence="1">
    <location>
        <begin position="15"/>
        <end position="34"/>
    </location>
</feature>
<proteinExistence type="predicted"/>
<organism evidence="2 3">
    <name type="scientific">Bacillus gaemokensis</name>
    <dbReference type="NCBI Taxonomy" id="574375"/>
    <lineage>
        <taxon>Bacteria</taxon>
        <taxon>Bacillati</taxon>
        <taxon>Bacillota</taxon>
        <taxon>Bacilli</taxon>
        <taxon>Bacillales</taxon>
        <taxon>Bacillaceae</taxon>
        <taxon>Bacillus</taxon>
        <taxon>Bacillus cereus group</taxon>
    </lineage>
</organism>
<reference evidence="2 3" key="1">
    <citation type="submission" date="2014-06" db="EMBL/GenBank/DDBJ databases">
        <title>Draft genome sequence of Bacillus gaemokensis JCM 15801 (MCCC 1A00707).</title>
        <authorList>
            <person name="Lai Q."/>
            <person name="Liu Y."/>
            <person name="Shao Z."/>
        </authorList>
    </citation>
    <scope>NUCLEOTIDE SEQUENCE [LARGE SCALE GENOMIC DNA]</scope>
    <source>
        <strain evidence="2 3">JCM 15801</strain>
    </source>
</reference>
<dbReference type="EMBL" id="JOTM01000002">
    <property type="protein sequence ID" value="KEK25228.1"/>
    <property type="molecule type" value="Genomic_DNA"/>
</dbReference>
<dbReference type="AlphaFoldDB" id="A0A073KS59"/>
<gene>
    <name evidence="2" type="ORF">BAGA_11380</name>
</gene>
<accession>A0A073KS59</accession>